<keyword evidence="12" id="KW-1185">Reference proteome</keyword>
<dbReference type="SUPFAM" id="SSF56219">
    <property type="entry name" value="DNase I-like"/>
    <property type="match status" value="1"/>
</dbReference>
<protein>
    <submittedName>
        <fullName evidence="11">Endonuclease</fullName>
    </submittedName>
</protein>
<dbReference type="InterPro" id="IPR005135">
    <property type="entry name" value="Endo/exonuclease/phosphatase"/>
</dbReference>
<evidence type="ECO:0000256" key="1">
    <source>
        <dbReference type="ARBA" id="ARBA00001936"/>
    </source>
</evidence>
<dbReference type="Pfam" id="PF03372">
    <property type="entry name" value="Exo_endo_phos"/>
    <property type="match status" value="1"/>
</dbReference>
<evidence type="ECO:0000256" key="8">
    <source>
        <dbReference type="ARBA" id="ARBA00023204"/>
    </source>
</evidence>
<dbReference type="GO" id="GO:0046872">
    <property type="term" value="F:metal ion binding"/>
    <property type="evidence" value="ECO:0007669"/>
    <property type="project" value="UniProtKB-KW"/>
</dbReference>
<comment type="cofactor">
    <cofactor evidence="2">
        <name>Mg(2+)</name>
        <dbReference type="ChEBI" id="CHEBI:18420"/>
    </cofactor>
</comment>
<dbReference type="PANTHER" id="PTHR15822:SF4">
    <property type="entry name" value="TYROSYL-DNA PHOSPHODIESTERASE 2"/>
    <property type="match status" value="1"/>
</dbReference>
<keyword evidence="9" id="KW-0472">Membrane</keyword>
<keyword evidence="3" id="KW-0540">Nuclease</keyword>
<keyword evidence="7" id="KW-0460">Magnesium</keyword>
<feature type="transmembrane region" description="Helical" evidence="9">
    <location>
        <begin position="12"/>
        <end position="32"/>
    </location>
</feature>
<dbReference type="GO" id="GO:0006281">
    <property type="term" value="P:DNA repair"/>
    <property type="evidence" value="ECO:0007669"/>
    <property type="project" value="UniProtKB-KW"/>
</dbReference>
<evidence type="ECO:0000313" key="12">
    <source>
        <dbReference type="Proteomes" id="UP000468707"/>
    </source>
</evidence>
<keyword evidence="4" id="KW-0479">Metal-binding</keyword>
<keyword evidence="9" id="KW-0812">Transmembrane</keyword>
<proteinExistence type="predicted"/>
<dbReference type="EMBL" id="JAAAMI010000007">
    <property type="protein sequence ID" value="NDV44488.1"/>
    <property type="molecule type" value="Genomic_DNA"/>
</dbReference>
<dbReference type="Proteomes" id="UP000468707">
    <property type="component" value="Unassembled WGS sequence"/>
</dbReference>
<dbReference type="RefSeq" id="WP_163635920.1">
    <property type="nucleotide sequence ID" value="NZ_JAAAMI010000007.1"/>
</dbReference>
<feature type="domain" description="Endonuclease/exonuclease/phosphatase" evidence="10">
    <location>
        <begin position="105"/>
        <end position="336"/>
    </location>
</feature>
<evidence type="ECO:0000256" key="9">
    <source>
        <dbReference type="SAM" id="Phobius"/>
    </source>
</evidence>
<dbReference type="AlphaFoldDB" id="A0A6I5L2X2"/>
<gene>
    <name evidence="11" type="ORF">GTK07_14235</name>
</gene>
<dbReference type="GO" id="GO:0016787">
    <property type="term" value="F:hydrolase activity"/>
    <property type="evidence" value="ECO:0007669"/>
    <property type="project" value="UniProtKB-KW"/>
</dbReference>
<evidence type="ECO:0000256" key="7">
    <source>
        <dbReference type="ARBA" id="ARBA00022842"/>
    </source>
</evidence>
<sequence length="349" mass="40501">MKNLSLFNKIIFLLNTLFALVLAISLLVPYVPTNYISFLSFLSLVVPISVLVNAVFVAYWLLKRKRIFLLSGSLLVLWYLFLGSFYKFSGQEKVDVKGEKDLSIMTFNARGFNLFKQMDGNNVDTLIYNFVTEKDPDIVCFQESLYALKRNKALSQYKYKFIDFIYGVHRGKVIQSIYSKHPIIKIDSISFPGSANNAIFADILFHKDTVRIYNVHLQSFRIIPGLNTIKNEESSKLFARLKKAMLKQYEQANLIKESMEKTPYKKILVGDFNNTQYSNVYQVIKGEMNDSYFEQGKGFGRTYDLLKFPIRIDYILSDPEFEVLSHQNFNERLSDHFPVMATLRLNSEQ</sequence>
<evidence type="ECO:0000313" key="11">
    <source>
        <dbReference type="EMBL" id="NDV44488.1"/>
    </source>
</evidence>
<feature type="transmembrane region" description="Helical" evidence="9">
    <location>
        <begin position="67"/>
        <end position="86"/>
    </location>
</feature>
<keyword evidence="9" id="KW-1133">Transmembrane helix</keyword>
<name>A0A6I5L2X2_9FLAO</name>
<evidence type="ECO:0000256" key="2">
    <source>
        <dbReference type="ARBA" id="ARBA00001946"/>
    </source>
</evidence>
<keyword evidence="6" id="KW-0378">Hydrolase</keyword>
<accession>A0A6I5L2X2</accession>
<dbReference type="CDD" id="cd09084">
    <property type="entry name" value="EEP-2"/>
    <property type="match status" value="1"/>
</dbReference>
<evidence type="ECO:0000256" key="5">
    <source>
        <dbReference type="ARBA" id="ARBA00022763"/>
    </source>
</evidence>
<keyword evidence="5" id="KW-0227">DNA damage</keyword>
<keyword evidence="11" id="KW-0255">Endonuclease</keyword>
<dbReference type="Gene3D" id="3.60.10.10">
    <property type="entry name" value="Endonuclease/exonuclease/phosphatase"/>
    <property type="match status" value="1"/>
</dbReference>
<reference evidence="11 12" key="1">
    <citation type="submission" date="2020-01" db="EMBL/GenBank/DDBJ databases">
        <title>Muricauda sediminis sp.nov. 40Bstr401.</title>
        <authorList>
            <person name="Xue Z."/>
            <person name="Zhu S."/>
            <person name="Ren N."/>
            <person name="Chen T."/>
            <person name="Chen X."/>
            <person name="Chen J."/>
            <person name="Yang J."/>
        </authorList>
    </citation>
    <scope>NUCLEOTIDE SEQUENCE [LARGE SCALE GENOMIC DNA]</scope>
    <source>
        <strain evidence="11 12">40Bstr401</strain>
    </source>
</reference>
<dbReference type="GO" id="GO:0004519">
    <property type="term" value="F:endonuclease activity"/>
    <property type="evidence" value="ECO:0007669"/>
    <property type="project" value="UniProtKB-KW"/>
</dbReference>
<organism evidence="11 12">
    <name type="scientific">Flagellimonas sediminis</name>
    <dbReference type="NCBI Taxonomy" id="2696468"/>
    <lineage>
        <taxon>Bacteria</taxon>
        <taxon>Pseudomonadati</taxon>
        <taxon>Bacteroidota</taxon>
        <taxon>Flavobacteriia</taxon>
        <taxon>Flavobacteriales</taxon>
        <taxon>Flavobacteriaceae</taxon>
        <taxon>Flagellimonas</taxon>
    </lineage>
</organism>
<dbReference type="InterPro" id="IPR036691">
    <property type="entry name" value="Endo/exonu/phosph_ase_sf"/>
</dbReference>
<dbReference type="InterPro" id="IPR051547">
    <property type="entry name" value="TDP2-like"/>
</dbReference>
<evidence type="ECO:0000259" key="10">
    <source>
        <dbReference type="Pfam" id="PF03372"/>
    </source>
</evidence>
<evidence type="ECO:0000256" key="3">
    <source>
        <dbReference type="ARBA" id="ARBA00022722"/>
    </source>
</evidence>
<evidence type="ECO:0000256" key="4">
    <source>
        <dbReference type="ARBA" id="ARBA00022723"/>
    </source>
</evidence>
<feature type="transmembrane region" description="Helical" evidence="9">
    <location>
        <begin position="38"/>
        <end position="62"/>
    </location>
</feature>
<keyword evidence="8" id="KW-0234">DNA repair</keyword>
<comment type="caution">
    <text evidence="11">The sequence shown here is derived from an EMBL/GenBank/DDBJ whole genome shotgun (WGS) entry which is preliminary data.</text>
</comment>
<comment type="cofactor">
    <cofactor evidence="1">
        <name>Mn(2+)</name>
        <dbReference type="ChEBI" id="CHEBI:29035"/>
    </cofactor>
</comment>
<dbReference type="PANTHER" id="PTHR15822">
    <property type="entry name" value="TRAF AND TNF RECEPTOR-ASSOCIATED PROTEIN"/>
    <property type="match status" value="1"/>
</dbReference>
<evidence type="ECO:0000256" key="6">
    <source>
        <dbReference type="ARBA" id="ARBA00022801"/>
    </source>
</evidence>